<sequence length="124" mass="13987">DMLKTKTLSIYEQLKNSGMEFLTTFEASNSWTISGESESADKAAIESRQCHFQELLNNCHPDNILNADETGLYFCLGLNKKLASKSDTAKGYKKDKSRLTILLCYNASETQKFKPFLIDKSAYP</sequence>
<name>A0A9N9PKN3_9GLOM</name>
<comment type="caution">
    <text evidence="1">The sequence shown here is derived from an EMBL/GenBank/DDBJ whole genome shotgun (WGS) entry which is preliminary data.</text>
</comment>
<organism evidence="1 2">
    <name type="scientific">Cetraspora pellucida</name>
    <dbReference type="NCBI Taxonomy" id="1433469"/>
    <lineage>
        <taxon>Eukaryota</taxon>
        <taxon>Fungi</taxon>
        <taxon>Fungi incertae sedis</taxon>
        <taxon>Mucoromycota</taxon>
        <taxon>Glomeromycotina</taxon>
        <taxon>Glomeromycetes</taxon>
        <taxon>Diversisporales</taxon>
        <taxon>Gigasporaceae</taxon>
        <taxon>Cetraspora</taxon>
    </lineage>
</organism>
<dbReference type="EMBL" id="CAJVQA010063793">
    <property type="protein sequence ID" value="CAG8830312.1"/>
    <property type="molecule type" value="Genomic_DNA"/>
</dbReference>
<proteinExistence type="predicted"/>
<protein>
    <submittedName>
        <fullName evidence="1">24_t:CDS:1</fullName>
    </submittedName>
</protein>
<dbReference type="AlphaFoldDB" id="A0A9N9PKN3"/>
<evidence type="ECO:0000313" key="2">
    <source>
        <dbReference type="Proteomes" id="UP000789759"/>
    </source>
</evidence>
<reference evidence="1" key="1">
    <citation type="submission" date="2021-06" db="EMBL/GenBank/DDBJ databases">
        <authorList>
            <person name="Kallberg Y."/>
            <person name="Tangrot J."/>
            <person name="Rosling A."/>
        </authorList>
    </citation>
    <scope>NUCLEOTIDE SEQUENCE</scope>
    <source>
        <strain evidence="1">FL966</strain>
    </source>
</reference>
<gene>
    <name evidence="1" type="ORF">CPELLU_LOCUS20593</name>
</gene>
<dbReference type="OrthoDB" id="2449321at2759"/>
<feature type="non-terminal residue" evidence="1">
    <location>
        <position position="1"/>
    </location>
</feature>
<dbReference type="Proteomes" id="UP000789759">
    <property type="component" value="Unassembled WGS sequence"/>
</dbReference>
<feature type="non-terminal residue" evidence="1">
    <location>
        <position position="124"/>
    </location>
</feature>
<keyword evidence="2" id="KW-1185">Reference proteome</keyword>
<accession>A0A9N9PKN3</accession>
<evidence type="ECO:0000313" key="1">
    <source>
        <dbReference type="EMBL" id="CAG8830312.1"/>
    </source>
</evidence>